<organism evidence="1">
    <name type="scientific">marine sediment metagenome</name>
    <dbReference type="NCBI Taxonomy" id="412755"/>
    <lineage>
        <taxon>unclassified sequences</taxon>
        <taxon>metagenomes</taxon>
        <taxon>ecological metagenomes</taxon>
    </lineage>
</organism>
<dbReference type="AlphaFoldDB" id="X1INU5"/>
<accession>X1INU5</accession>
<protein>
    <submittedName>
        <fullName evidence="1">Uncharacterized protein</fullName>
    </submittedName>
</protein>
<dbReference type="EMBL" id="BARU01035076">
    <property type="protein sequence ID" value="GAH70920.1"/>
    <property type="molecule type" value="Genomic_DNA"/>
</dbReference>
<evidence type="ECO:0000313" key="1">
    <source>
        <dbReference type="EMBL" id="GAH70920.1"/>
    </source>
</evidence>
<gene>
    <name evidence="1" type="ORF">S03H2_54959</name>
</gene>
<reference evidence="1" key="1">
    <citation type="journal article" date="2014" name="Front. Microbiol.">
        <title>High frequency of phylogenetically diverse reductive dehalogenase-homologous genes in deep subseafloor sedimentary metagenomes.</title>
        <authorList>
            <person name="Kawai M."/>
            <person name="Futagami T."/>
            <person name="Toyoda A."/>
            <person name="Takaki Y."/>
            <person name="Nishi S."/>
            <person name="Hori S."/>
            <person name="Arai W."/>
            <person name="Tsubouchi T."/>
            <person name="Morono Y."/>
            <person name="Uchiyama I."/>
            <person name="Ito T."/>
            <person name="Fujiyama A."/>
            <person name="Inagaki F."/>
            <person name="Takami H."/>
        </authorList>
    </citation>
    <scope>NUCLEOTIDE SEQUENCE</scope>
    <source>
        <strain evidence="1">Expedition CK06-06</strain>
    </source>
</reference>
<comment type="caution">
    <text evidence="1">The sequence shown here is derived from an EMBL/GenBank/DDBJ whole genome shotgun (WGS) entry which is preliminary data.</text>
</comment>
<name>X1INU5_9ZZZZ</name>
<sequence length="92" mass="10652">LPSKMVLNKLFMDFNSIRAQEVDRISRQQVSVFLRRMVELGILNNNPRTGPGTRYGFFTLNVTKLDYDSFSEDVFTMMLRFSGKLSKGMYEG</sequence>
<proteinExistence type="predicted"/>
<feature type="non-terminal residue" evidence="1">
    <location>
        <position position="1"/>
    </location>
</feature>